<dbReference type="Proteomes" id="UP000238413">
    <property type="component" value="Chromosome"/>
</dbReference>
<accession>A0ABM6SPK5</accession>
<evidence type="ECO:0000313" key="1">
    <source>
        <dbReference type="EMBL" id="AVH56620.1"/>
    </source>
</evidence>
<name>A0ABM6SPK5_9ACTN</name>
<dbReference type="EMBL" id="CP026652">
    <property type="protein sequence ID" value="AVH56620.1"/>
    <property type="molecule type" value="Genomic_DNA"/>
</dbReference>
<proteinExistence type="predicted"/>
<protein>
    <submittedName>
        <fullName evidence="1">Uncharacterized protein</fullName>
    </submittedName>
</protein>
<keyword evidence="2" id="KW-1185">Reference proteome</keyword>
<evidence type="ECO:0000313" key="2">
    <source>
        <dbReference type="Proteomes" id="UP000238413"/>
    </source>
</evidence>
<organism evidence="1 2">
    <name type="scientific">Streptomyces dengpaensis</name>
    <dbReference type="NCBI Taxonomy" id="2049881"/>
    <lineage>
        <taxon>Bacteria</taxon>
        <taxon>Bacillati</taxon>
        <taxon>Actinomycetota</taxon>
        <taxon>Actinomycetes</taxon>
        <taxon>Kitasatosporales</taxon>
        <taxon>Streptomycetaceae</taxon>
        <taxon>Streptomyces</taxon>
    </lineage>
</organism>
<gene>
    <name evidence="1" type="ORF">C4B68_13500</name>
</gene>
<reference evidence="1 2" key="1">
    <citation type="submission" date="2018-02" db="EMBL/GenBank/DDBJ databases">
        <title>Complete genome sequence of Streptomyces dengpaensis, the producer of angucyclines.</title>
        <authorList>
            <person name="Yumei L."/>
        </authorList>
    </citation>
    <scope>NUCLEOTIDE SEQUENCE [LARGE SCALE GENOMIC DNA]</scope>
    <source>
        <strain evidence="1 2">XZHG99</strain>
    </source>
</reference>
<sequence>MTEPYLPGSGRGYTGRGIITAGPGGRFSGLRAAGVSCLWPRAPGPLASRAPGPVPPGRWRLVPLGPWPRAPGPLASRAPGPVPLGPSPRAAWRPCPVPCPAPRAPDRGSSPRIAAAGSSRFACCPL</sequence>